<dbReference type="GeneID" id="90984012"/>
<dbReference type="Proteomes" id="UP000027665">
    <property type="component" value="Unassembled WGS sequence"/>
</dbReference>
<accession>A0A073IQ63</accession>
<proteinExistence type="predicted"/>
<dbReference type="STRING" id="2754.EH55_07080"/>
<gene>
    <name evidence="1" type="ORF">EH55_07080</name>
</gene>
<reference evidence="1 2" key="1">
    <citation type="submission" date="2014-04" db="EMBL/GenBank/DDBJ databases">
        <title>Draft Genome Sequence of Synergistes jonesii.</title>
        <authorList>
            <person name="Coil D.A."/>
            <person name="Eisen J.A."/>
            <person name="Holland-Moritz H.E."/>
        </authorList>
    </citation>
    <scope>NUCLEOTIDE SEQUENCE [LARGE SCALE GENOMIC DNA]</scope>
    <source>
        <strain evidence="1 2">78-1</strain>
    </source>
</reference>
<comment type="caution">
    <text evidence="1">The sequence shown here is derived from an EMBL/GenBank/DDBJ whole genome shotgun (WGS) entry which is preliminary data.</text>
</comment>
<dbReference type="RefSeq" id="WP_037977032.1">
    <property type="nucleotide sequence ID" value="NZ_JMKI01000037.1"/>
</dbReference>
<dbReference type="AlphaFoldDB" id="A0A073IQ63"/>
<sequence>MPTPIYCHGWLTLADAPKKLTVRLEMFPQRLYGPEPPLYCPAFCNGTVSKPQLFKLSGDVQGVLFSSAEKAQKAIDEHREWLADVVKIDEGEIDEGKTAPKPKTKRMTIPAAILFASMDETARKMMGARAKGASMATCGRLVGKTAVQASSAIKYYSVRCGLGITEMMREYRTWLKQGGKAPDDAEIARAKLDAHFSRIRGDTLHMFHMAIRGADDKEIARATGKTVKSIKNRLTHHEHACGLNRVQMLIEFRSWENKNREGAAIKQ</sequence>
<name>A0A073IQ63_9BACT</name>
<protein>
    <submittedName>
        <fullName evidence="1">Uncharacterized protein</fullName>
    </submittedName>
</protein>
<evidence type="ECO:0000313" key="2">
    <source>
        <dbReference type="Proteomes" id="UP000027665"/>
    </source>
</evidence>
<keyword evidence="2" id="KW-1185">Reference proteome</keyword>
<organism evidence="1 2">
    <name type="scientific">Synergistes jonesii</name>
    <dbReference type="NCBI Taxonomy" id="2754"/>
    <lineage>
        <taxon>Bacteria</taxon>
        <taxon>Thermotogati</taxon>
        <taxon>Synergistota</taxon>
        <taxon>Synergistia</taxon>
        <taxon>Synergistales</taxon>
        <taxon>Synergistaceae</taxon>
        <taxon>Synergistes</taxon>
    </lineage>
</organism>
<evidence type="ECO:0000313" key="1">
    <source>
        <dbReference type="EMBL" id="KEJ91730.1"/>
    </source>
</evidence>
<dbReference type="EMBL" id="JMKI01000037">
    <property type="protein sequence ID" value="KEJ91730.1"/>
    <property type="molecule type" value="Genomic_DNA"/>
</dbReference>